<dbReference type="GO" id="GO:0005886">
    <property type="term" value="C:plasma membrane"/>
    <property type="evidence" value="ECO:0007669"/>
    <property type="project" value="UniProtKB-SubCell"/>
</dbReference>
<feature type="transmembrane region" description="Helical" evidence="6">
    <location>
        <begin position="158"/>
        <end position="180"/>
    </location>
</feature>
<feature type="transmembrane region" description="Helical" evidence="6">
    <location>
        <begin position="376"/>
        <end position="397"/>
    </location>
</feature>
<keyword evidence="5 6" id="KW-0472">Membrane</keyword>
<dbReference type="EMBL" id="CP029289">
    <property type="protein sequence ID" value="AWR93957.1"/>
    <property type="molecule type" value="Genomic_DNA"/>
</dbReference>
<comment type="subcellular location">
    <subcellularLocation>
        <location evidence="1">Cell membrane</location>
        <topology evidence="1">Multi-pass membrane protein</topology>
    </subcellularLocation>
</comment>
<feature type="transmembrane region" description="Helical" evidence="6">
    <location>
        <begin position="338"/>
        <end position="364"/>
    </location>
</feature>
<dbReference type="GeneID" id="36831352"/>
<feature type="transmembrane region" description="Helical" evidence="6">
    <location>
        <begin position="452"/>
        <end position="469"/>
    </location>
</feature>
<feature type="transmembrane region" description="Helical" evidence="6">
    <location>
        <begin position="186"/>
        <end position="204"/>
    </location>
</feature>
<dbReference type="InterPro" id="IPR050833">
    <property type="entry name" value="Poly_Biosynth_Transport"/>
</dbReference>
<feature type="transmembrane region" description="Helical" evidence="6">
    <location>
        <begin position="21"/>
        <end position="40"/>
    </location>
</feature>
<keyword evidence="3 6" id="KW-0812">Transmembrane</keyword>
<evidence type="ECO:0000256" key="3">
    <source>
        <dbReference type="ARBA" id="ARBA00022692"/>
    </source>
</evidence>
<keyword evidence="8" id="KW-1185">Reference proteome</keyword>
<organism evidence="7 8">
    <name type="scientific">Acidianus brierleyi</name>
    <dbReference type="NCBI Taxonomy" id="41673"/>
    <lineage>
        <taxon>Archaea</taxon>
        <taxon>Thermoproteota</taxon>
        <taxon>Thermoprotei</taxon>
        <taxon>Sulfolobales</taxon>
        <taxon>Sulfolobaceae</taxon>
        <taxon>Acidianus</taxon>
    </lineage>
</organism>
<dbReference type="InterPro" id="IPR002797">
    <property type="entry name" value="Polysacc_synth"/>
</dbReference>
<feature type="transmembrane region" description="Helical" evidence="6">
    <location>
        <begin position="305"/>
        <end position="326"/>
    </location>
</feature>
<feature type="transmembrane region" description="Helical" evidence="6">
    <location>
        <begin position="46"/>
        <end position="66"/>
    </location>
</feature>
<reference evidence="7 8" key="1">
    <citation type="submission" date="2018-05" db="EMBL/GenBank/DDBJ databases">
        <title>Complete Genome Sequences of Extremely Thermoacidophilic, Metal-Mobilizing Type-Strain Members of the Archaeal Family Sulfolobaceae: Acidianus brierleyi DSM-1651T, Acidianus sulfidivorans DSM-18786T, Metallosphaera hakonensis DSM-7519T, and Metallosphaera prunae DSM-10039T.</title>
        <authorList>
            <person name="Counts J.A."/>
            <person name="Kelly R.M."/>
        </authorList>
    </citation>
    <scope>NUCLEOTIDE SEQUENCE [LARGE SCALE GENOMIC DNA]</scope>
    <source>
        <strain evidence="7 8">DSM 1651</strain>
    </source>
</reference>
<feature type="transmembrane region" description="Helical" evidence="6">
    <location>
        <begin position="428"/>
        <end position="446"/>
    </location>
</feature>
<evidence type="ECO:0000256" key="2">
    <source>
        <dbReference type="ARBA" id="ARBA00022475"/>
    </source>
</evidence>
<sequence>MSDFEKLGKSLMLNYINLLQGRFLSHVIGFIGSILIIRILQPIDYGILSIAMTVPYMVGLFGNLGVNTAVTRFSAKYKEVDINKAYNVITSGMLFDFSYGTLLAIIGYFAAPFIFTYIYNKPEIIPYGQLASLYTIPYWGLSSIFSGLLGFEMTKHNSGIWIVHYSLQTILSVGLGITFLKVYGVIIGYSLAYAGAIVYGVYVLSKYSMLRSFPSISTIKELVSFGFPLVLPGVGGTVAGFYNSSIVNRILTIFEISNLTASSKIGFLFDTIFNPLGFALQPIFSKLDYNNKQNVINVVNELYKIGMIIQVPILFAVIFLSNQIIYLLAGKEYTLAPLLLRLSLIGPLISTASGSGILGSLILFKGYTKITAKINLIGVVINSVLLTIFLPTLGYFGYFLTGWISWIPSYIMSYSVVKSMYKDYKLPLYMVGKVYLISFLLLFPLVFIKSEFSLILGVILVLILFKIYVKMKIIREKEVEILISALNESNLRFLSKFLKFFLS</sequence>
<dbReference type="PANTHER" id="PTHR30250:SF11">
    <property type="entry name" value="O-ANTIGEN TRANSPORTER-RELATED"/>
    <property type="match status" value="1"/>
</dbReference>
<evidence type="ECO:0000256" key="5">
    <source>
        <dbReference type="ARBA" id="ARBA00023136"/>
    </source>
</evidence>
<feature type="transmembrane region" description="Helical" evidence="6">
    <location>
        <begin position="265"/>
        <end position="284"/>
    </location>
</feature>
<evidence type="ECO:0000256" key="4">
    <source>
        <dbReference type="ARBA" id="ARBA00022989"/>
    </source>
</evidence>
<keyword evidence="2" id="KW-1003">Cell membrane</keyword>
<dbReference type="KEGG" id="abri:DFR85_04310"/>
<feature type="transmembrane region" description="Helical" evidence="6">
    <location>
        <begin position="403"/>
        <end position="421"/>
    </location>
</feature>
<dbReference type="RefSeq" id="WP_110269841.1">
    <property type="nucleotide sequence ID" value="NZ_CP029289.2"/>
</dbReference>
<protein>
    <submittedName>
        <fullName evidence="7">Polysaccharide biosynthesis protein</fullName>
    </submittedName>
</protein>
<gene>
    <name evidence="7" type="ORF">DFR85_04310</name>
</gene>
<evidence type="ECO:0000313" key="8">
    <source>
        <dbReference type="Proteomes" id="UP000248044"/>
    </source>
</evidence>
<evidence type="ECO:0000256" key="6">
    <source>
        <dbReference type="SAM" id="Phobius"/>
    </source>
</evidence>
<dbReference type="Pfam" id="PF01943">
    <property type="entry name" value="Polysacc_synt"/>
    <property type="match status" value="1"/>
</dbReference>
<feature type="transmembrane region" description="Helical" evidence="6">
    <location>
        <begin position="225"/>
        <end position="245"/>
    </location>
</feature>
<evidence type="ECO:0000313" key="7">
    <source>
        <dbReference type="EMBL" id="AWR93957.1"/>
    </source>
</evidence>
<name>A0A2U9ID59_9CREN</name>
<dbReference type="Proteomes" id="UP000248044">
    <property type="component" value="Chromosome"/>
</dbReference>
<accession>A0A2U9ID59</accession>
<evidence type="ECO:0000256" key="1">
    <source>
        <dbReference type="ARBA" id="ARBA00004651"/>
    </source>
</evidence>
<dbReference type="PANTHER" id="PTHR30250">
    <property type="entry name" value="PST FAMILY PREDICTED COLANIC ACID TRANSPORTER"/>
    <property type="match status" value="1"/>
</dbReference>
<keyword evidence="4 6" id="KW-1133">Transmembrane helix</keyword>
<feature type="transmembrane region" description="Helical" evidence="6">
    <location>
        <begin position="131"/>
        <end position="151"/>
    </location>
</feature>
<proteinExistence type="predicted"/>
<dbReference type="OrthoDB" id="43415at2157"/>
<feature type="transmembrane region" description="Helical" evidence="6">
    <location>
        <begin position="99"/>
        <end position="119"/>
    </location>
</feature>
<dbReference type="AlphaFoldDB" id="A0A2U9ID59"/>